<dbReference type="OrthoDB" id="4640272at2"/>
<dbReference type="AlphaFoldDB" id="A0A3D9SMJ8"/>
<reference evidence="1 2" key="1">
    <citation type="submission" date="2018-08" db="EMBL/GenBank/DDBJ databases">
        <title>Sequencing the genomes of 1000 actinobacteria strains.</title>
        <authorList>
            <person name="Klenk H.-P."/>
        </authorList>
    </citation>
    <scope>NUCLEOTIDE SEQUENCE [LARGE SCALE GENOMIC DNA]</scope>
    <source>
        <strain evidence="1 2">DSM 43927</strain>
    </source>
</reference>
<evidence type="ECO:0008006" key="3">
    <source>
        <dbReference type="Google" id="ProtNLM"/>
    </source>
</evidence>
<evidence type="ECO:0000313" key="2">
    <source>
        <dbReference type="Proteomes" id="UP000256661"/>
    </source>
</evidence>
<keyword evidence="2" id="KW-1185">Reference proteome</keyword>
<gene>
    <name evidence="1" type="ORF">DFJ69_2613</name>
</gene>
<name>A0A3D9SMJ8_9ACTN</name>
<comment type="caution">
    <text evidence="1">The sequence shown here is derived from an EMBL/GenBank/DDBJ whole genome shotgun (WGS) entry which is preliminary data.</text>
</comment>
<sequence length="150" mass="16401">MWRSTRRSGGPHRPSDAEIAAQQRTLAGTFVDQVGEAFGLAIGWTEEDAQLLDGLCDILVSEHPTESTLQTNAQVMGAYLGELIVRNGGGRWGWDVAYRSSAVLTRFGTTGFPHNRVYKRLTQGVEHSLWAFYQCSVTGSGPPGSTISEW</sequence>
<dbReference type="RefSeq" id="WP_116022688.1">
    <property type="nucleotide sequence ID" value="NZ_QTTT01000001.1"/>
</dbReference>
<organism evidence="1 2">
    <name type="scientific">Thermomonospora umbrina</name>
    <dbReference type="NCBI Taxonomy" id="111806"/>
    <lineage>
        <taxon>Bacteria</taxon>
        <taxon>Bacillati</taxon>
        <taxon>Actinomycetota</taxon>
        <taxon>Actinomycetes</taxon>
        <taxon>Streptosporangiales</taxon>
        <taxon>Thermomonosporaceae</taxon>
        <taxon>Thermomonospora</taxon>
    </lineage>
</organism>
<dbReference type="EMBL" id="QTTT01000001">
    <property type="protein sequence ID" value="REE97156.1"/>
    <property type="molecule type" value="Genomic_DNA"/>
</dbReference>
<proteinExistence type="predicted"/>
<evidence type="ECO:0000313" key="1">
    <source>
        <dbReference type="EMBL" id="REE97156.1"/>
    </source>
</evidence>
<protein>
    <recommendedName>
        <fullName evidence="3">DUF3806 domain-containing protein</fullName>
    </recommendedName>
</protein>
<dbReference type="Proteomes" id="UP000256661">
    <property type="component" value="Unassembled WGS sequence"/>
</dbReference>
<accession>A0A3D9SMJ8</accession>